<protein>
    <submittedName>
        <fullName evidence="1">Stromal antigen</fullName>
    </submittedName>
</protein>
<reference evidence="1" key="1">
    <citation type="submission" date="2018-02" db="EMBL/GenBank/DDBJ databases">
        <title>Rhizophora mucronata_Transcriptome.</title>
        <authorList>
            <person name="Meera S.P."/>
            <person name="Sreeshan A."/>
            <person name="Augustine A."/>
        </authorList>
    </citation>
    <scope>NUCLEOTIDE SEQUENCE</scope>
    <source>
        <tissue evidence="1">Leaf</tissue>
    </source>
</reference>
<dbReference type="EMBL" id="GGEC01045950">
    <property type="protein sequence ID" value="MBX26434.1"/>
    <property type="molecule type" value="Transcribed_RNA"/>
</dbReference>
<accession>A0A2P2M870</accession>
<proteinExistence type="predicted"/>
<name>A0A2P2M870_RHIMU</name>
<evidence type="ECO:0000313" key="1">
    <source>
        <dbReference type="EMBL" id="MBX26434.1"/>
    </source>
</evidence>
<organism evidence="1">
    <name type="scientific">Rhizophora mucronata</name>
    <name type="common">Asiatic mangrove</name>
    <dbReference type="NCBI Taxonomy" id="61149"/>
    <lineage>
        <taxon>Eukaryota</taxon>
        <taxon>Viridiplantae</taxon>
        <taxon>Streptophyta</taxon>
        <taxon>Embryophyta</taxon>
        <taxon>Tracheophyta</taxon>
        <taxon>Spermatophyta</taxon>
        <taxon>Magnoliopsida</taxon>
        <taxon>eudicotyledons</taxon>
        <taxon>Gunneridae</taxon>
        <taxon>Pentapetalae</taxon>
        <taxon>rosids</taxon>
        <taxon>fabids</taxon>
        <taxon>Malpighiales</taxon>
        <taxon>Rhizophoraceae</taxon>
        <taxon>Rhizophora</taxon>
    </lineage>
</organism>
<dbReference type="AlphaFoldDB" id="A0A2P2M870"/>
<sequence>MMLWLLLSTLLKKGKLKIIKVQRGKISKTSKIASCPFGIIWLLSAKMGRYLIRSCLTDAWTT</sequence>